<evidence type="ECO:0000313" key="5">
    <source>
        <dbReference type="Proteomes" id="UP000075816"/>
    </source>
</evidence>
<dbReference type="Gene3D" id="1.10.132.50">
    <property type="entry name" value="ATP synthase (C/AC39) subunit, domain 3"/>
    <property type="match status" value="1"/>
</dbReference>
<dbReference type="NCBIfam" id="NF002266">
    <property type="entry name" value="PRK01198.1-2"/>
    <property type="match status" value="1"/>
</dbReference>
<comment type="similarity">
    <text evidence="1">Belongs to the V-ATPase V0D/AC39 subunit family.</text>
</comment>
<dbReference type="Gene3D" id="1.20.1690.10">
    <property type="entry name" value="V-type ATP synthase subunit C domain"/>
    <property type="match status" value="2"/>
</dbReference>
<dbReference type="PANTHER" id="PTHR38682">
    <property type="entry name" value="V-TYPE ATP SYNTHASE SUBUNIT C"/>
    <property type="match status" value="1"/>
</dbReference>
<sequence>MERELFIQSSVRIRNLEKKLLTKPQLERLGGAETIQDSFTYLKETTYAEELTKLDRIENFDIVFSSSLNSMYKTILEMASEKELVKILTYKYGFHNIKVALKEKILGEDFSEVYSELYQEIPDEVKKQIEEEKKESDIWYRNIAIQAYKLYQETGDPQKIEFFVDKQYFQKILETAQSFGLPLIEEYFRKMIDFTNLRSFIRCQKQGQNFEILKEAWIEGGSLCFEEISKYFYRDLQEFAEKYRNTEIGEGFLQSIKEYKKTGLLLHFEKQMDDELTNLLKKAKQITYGPEVLFAYIHAKEIEIKNLRITFVGKANGLSSDFIRERLRDTYV</sequence>
<accession>A0A162J2A1</accession>
<dbReference type="SUPFAM" id="SSF103486">
    <property type="entry name" value="V-type ATP synthase subunit C"/>
    <property type="match status" value="1"/>
</dbReference>
<evidence type="ECO:0000256" key="3">
    <source>
        <dbReference type="ARBA" id="ARBA00023065"/>
    </source>
</evidence>
<dbReference type="PANTHER" id="PTHR38682:SF1">
    <property type="entry name" value="V-TYPE ATP SYNTHASE SUBUNIT C"/>
    <property type="match status" value="1"/>
</dbReference>
<protein>
    <submittedName>
        <fullName evidence="4">V-type ATP synthase subunit C</fullName>
    </submittedName>
</protein>
<proteinExistence type="inferred from homology"/>
<dbReference type="Proteomes" id="UP000075816">
    <property type="component" value="Unassembled WGS sequence"/>
</dbReference>
<gene>
    <name evidence="4" type="ORF">A2J07_09975</name>
</gene>
<dbReference type="InterPro" id="IPR002843">
    <property type="entry name" value="ATPase_V0-cplx_csu/dsu"/>
</dbReference>
<dbReference type="Pfam" id="PF01992">
    <property type="entry name" value="vATP-synt_AC39"/>
    <property type="match status" value="1"/>
</dbReference>
<evidence type="ECO:0000313" key="4">
    <source>
        <dbReference type="EMBL" id="KYL04915.1"/>
    </source>
</evidence>
<comment type="caution">
    <text evidence="4">The sequence shown here is derived from an EMBL/GenBank/DDBJ whole genome shotgun (WGS) entry which is preliminary data.</text>
</comment>
<dbReference type="InterPro" id="IPR035067">
    <property type="entry name" value="V-type_ATPase_csu/dsu"/>
</dbReference>
<dbReference type="EMBL" id="LVEA01000026">
    <property type="protein sequence ID" value="KYL04915.1"/>
    <property type="molecule type" value="Genomic_DNA"/>
</dbReference>
<dbReference type="InterPro" id="IPR036079">
    <property type="entry name" value="ATPase_csu/dsu_sf"/>
</dbReference>
<evidence type="ECO:0000256" key="2">
    <source>
        <dbReference type="ARBA" id="ARBA00022448"/>
    </source>
</evidence>
<organism evidence="4 5">
    <name type="scientific">Fusobacterium necrophorum subsp. funduliforme</name>
    <dbReference type="NCBI Taxonomy" id="143387"/>
    <lineage>
        <taxon>Bacteria</taxon>
        <taxon>Fusobacteriati</taxon>
        <taxon>Fusobacteriota</taxon>
        <taxon>Fusobacteriia</taxon>
        <taxon>Fusobacteriales</taxon>
        <taxon>Fusobacteriaceae</taxon>
        <taxon>Fusobacterium</taxon>
    </lineage>
</organism>
<dbReference type="eggNOG" id="COG1527">
    <property type="taxonomic scope" value="Bacteria"/>
</dbReference>
<dbReference type="AlphaFoldDB" id="A0A162J2A1"/>
<name>A0A162J2A1_9FUSO</name>
<keyword evidence="3" id="KW-0406">Ion transport</keyword>
<dbReference type="KEGG" id="fnf:BSQ88_09290"/>
<dbReference type="GO" id="GO:0046961">
    <property type="term" value="F:proton-transporting ATPase activity, rotational mechanism"/>
    <property type="evidence" value="ECO:0007669"/>
    <property type="project" value="InterPro"/>
</dbReference>
<reference evidence="4 5" key="1">
    <citation type="submission" date="2016-03" db="EMBL/GenBank/DDBJ databases">
        <title>Comparative genomics of human isolates of Fusobacterium necrophorum.</title>
        <authorList>
            <person name="Jensen A."/>
            <person name="Bank S."/>
            <person name="Andersen P.S."/>
            <person name="Kristensen L.H."/>
            <person name="Prag J."/>
        </authorList>
    </citation>
    <scope>NUCLEOTIDE SEQUENCE [LARGE SCALE GENOMIC DNA]</scope>
    <source>
        <strain evidence="4 5">LS_1264</strain>
    </source>
</reference>
<dbReference type="InterPro" id="IPR044911">
    <property type="entry name" value="V-type_ATPase_csu/dsu_dom_3"/>
</dbReference>
<dbReference type="RefSeq" id="WP_005956987.1">
    <property type="nucleotide sequence ID" value="NZ_CAXOUM010000009.1"/>
</dbReference>
<keyword evidence="2" id="KW-0813">Transport</keyword>
<dbReference type="InterPro" id="IPR050873">
    <property type="entry name" value="V-ATPase_V0D/AC39_subunit"/>
</dbReference>
<evidence type="ECO:0000256" key="1">
    <source>
        <dbReference type="ARBA" id="ARBA00006709"/>
    </source>
</evidence>